<comment type="function">
    <text evidence="6">Irreversibly catalyzes the reduction of fumarate to succinate.</text>
</comment>
<evidence type="ECO:0000313" key="10">
    <source>
        <dbReference type="Proteomes" id="UP000054007"/>
    </source>
</evidence>
<dbReference type="FunFam" id="3.90.700.10:FF:000007">
    <property type="entry name" value="NADH-dependent fumarate reductase"/>
    <property type="match status" value="1"/>
</dbReference>
<dbReference type="OrthoDB" id="10254877at2759"/>
<dbReference type="InterPro" id="IPR036188">
    <property type="entry name" value="FAD/NAD-bd_sf"/>
</dbReference>
<dbReference type="Gene3D" id="3.50.50.60">
    <property type="entry name" value="FAD/NAD(P)-binding domain"/>
    <property type="match status" value="1"/>
</dbReference>
<comment type="catalytic activity">
    <reaction evidence="5 6">
        <text>succinate + NAD(+) = fumarate + NADH + H(+)</text>
        <dbReference type="Rhea" id="RHEA:18281"/>
        <dbReference type="ChEBI" id="CHEBI:15378"/>
        <dbReference type="ChEBI" id="CHEBI:29806"/>
        <dbReference type="ChEBI" id="CHEBI:30031"/>
        <dbReference type="ChEBI" id="CHEBI:57540"/>
        <dbReference type="ChEBI" id="CHEBI:57945"/>
        <dbReference type="EC" id="1.3.1.6"/>
    </reaction>
</comment>
<dbReference type="GO" id="GO:0010181">
    <property type="term" value="F:FMN binding"/>
    <property type="evidence" value="ECO:0007669"/>
    <property type="project" value="InterPro"/>
</dbReference>
<keyword evidence="7" id="KW-1133">Transmembrane helix</keyword>
<comment type="similarity">
    <text evidence="1 6">Belongs to the FAD-dependent oxidoreductase 2 family. FRD/SDH subfamily.</text>
</comment>
<dbReference type="EMBL" id="KN880432">
    <property type="protein sequence ID" value="KIY74074.1"/>
    <property type="molecule type" value="Genomic_DNA"/>
</dbReference>
<keyword evidence="2 6" id="KW-0285">Flavoprotein</keyword>
<dbReference type="EC" id="1.3.1.6" evidence="6"/>
<comment type="cofactor">
    <cofactor evidence="6">
        <name>FAD</name>
        <dbReference type="ChEBI" id="CHEBI:57692"/>
    </cofactor>
    <text evidence="6">Binds 1 FAD per monomer.</text>
</comment>
<dbReference type="PANTHER" id="PTHR43400">
    <property type="entry name" value="FUMARATE REDUCTASE"/>
    <property type="match status" value="1"/>
</dbReference>
<evidence type="ECO:0000256" key="5">
    <source>
        <dbReference type="ARBA" id="ARBA00050832"/>
    </source>
</evidence>
<evidence type="ECO:0000256" key="6">
    <source>
        <dbReference type="RuleBase" id="RU366062"/>
    </source>
</evidence>
<accession>A0A0D7BV65</accession>
<dbReference type="InterPro" id="IPR027477">
    <property type="entry name" value="Succ_DH/fumarate_Rdtase_cat_sf"/>
</dbReference>
<evidence type="ECO:0000256" key="3">
    <source>
        <dbReference type="ARBA" id="ARBA00022827"/>
    </source>
</evidence>
<dbReference type="SUPFAM" id="SSF56425">
    <property type="entry name" value="Succinate dehydrogenase/fumarate reductase flavoprotein, catalytic domain"/>
    <property type="match status" value="1"/>
</dbReference>
<dbReference type="Proteomes" id="UP000054007">
    <property type="component" value="Unassembled WGS sequence"/>
</dbReference>
<keyword evidence="10" id="KW-1185">Reference proteome</keyword>
<evidence type="ECO:0000313" key="9">
    <source>
        <dbReference type="EMBL" id="KIY74074.1"/>
    </source>
</evidence>
<organism evidence="9 10">
    <name type="scientific">Cylindrobasidium torrendii FP15055 ss-10</name>
    <dbReference type="NCBI Taxonomy" id="1314674"/>
    <lineage>
        <taxon>Eukaryota</taxon>
        <taxon>Fungi</taxon>
        <taxon>Dikarya</taxon>
        <taxon>Basidiomycota</taxon>
        <taxon>Agaricomycotina</taxon>
        <taxon>Agaricomycetes</taxon>
        <taxon>Agaricomycetidae</taxon>
        <taxon>Agaricales</taxon>
        <taxon>Marasmiineae</taxon>
        <taxon>Physalacriaceae</taxon>
        <taxon>Cylindrobasidium</taxon>
    </lineage>
</organism>
<protein>
    <recommendedName>
        <fullName evidence="6">Fumarate reductase</fullName>
        <ecNumber evidence="6">1.3.1.6</ecNumber>
    </recommendedName>
</protein>
<feature type="transmembrane region" description="Helical" evidence="7">
    <location>
        <begin position="6"/>
        <end position="25"/>
    </location>
</feature>
<dbReference type="AlphaFoldDB" id="A0A0D7BV65"/>
<keyword evidence="7" id="KW-0472">Membrane</keyword>
<dbReference type="Pfam" id="PF00890">
    <property type="entry name" value="FAD_binding_2"/>
    <property type="match status" value="1"/>
</dbReference>
<evidence type="ECO:0000256" key="1">
    <source>
        <dbReference type="ARBA" id="ARBA00008040"/>
    </source>
</evidence>
<keyword evidence="4 6" id="KW-0560">Oxidoreductase</keyword>
<dbReference type="InterPro" id="IPR010960">
    <property type="entry name" value="Flavocytochrome_c"/>
</dbReference>
<evidence type="ECO:0000256" key="7">
    <source>
        <dbReference type="SAM" id="Phobius"/>
    </source>
</evidence>
<evidence type="ECO:0000256" key="4">
    <source>
        <dbReference type="ARBA" id="ARBA00023002"/>
    </source>
</evidence>
<dbReference type="Gene3D" id="3.90.700.10">
    <property type="entry name" value="Succinate dehydrogenase/fumarate reductase flavoprotein, catalytic domain"/>
    <property type="match status" value="1"/>
</dbReference>
<dbReference type="STRING" id="1314674.A0A0D7BV65"/>
<dbReference type="SUPFAM" id="SSF51905">
    <property type="entry name" value="FAD/NAD(P)-binding domain"/>
    <property type="match status" value="1"/>
</dbReference>
<evidence type="ECO:0000256" key="2">
    <source>
        <dbReference type="ARBA" id="ARBA00022630"/>
    </source>
</evidence>
<gene>
    <name evidence="9" type="ORF">CYLTODRAFT_416339</name>
</gene>
<name>A0A0D7BV65_9AGAR</name>
<dbReference type="NCBIfam" id="TIGR01813">
    <property type="entry name" value="flavo_cyto_c"/>
    <property type="match status" value="1"/>
</dbReference>
<dbReference type="InterPro" id="IPR050315">
    <property type="entry name" value="FAD-oxidoreductase_2"/>
</dbReference>
<reference evidence="9 10" key="1">
    <citation type="journal article" date="2015" name="Fungal Genet. Biol.">
        <title>Evolution of novel wood decay mechanisms in Agaricales revealed by the genome sequences of Fistulina hepatica and Cylindrobasidium torrendii.</title>
        <authorList>
            <person name="Floudas D."/>
            <person name="Held B.W."/>
            <person name="Riley R."/>
            <person name="Nagy L.G."/>
            <person name="Koehler G."/>
            <person name="Ransdell A.S."/>
            <person name="Younus H."/>
            <person name="Chow J."/>
            <person name="Chiniquy J."/>
            <person name="Lipzen A."/>
            <person name="Tritt A."/>
            <person name="Sun H."/>
            <person name="Haridas S."/>
            <person name="LaButti K."/>
            <person name="Ohm R.A."/>
            <person name="Kues U."/>
            <person name="Blanchette R.A."/>
            <person name="Grigoriev I.V."/>
            <person name="Minto R.E."/>
            <person name="Hibbett D.S."/>
        </authorList>
    </citation>
    <scope>NUCLEOTIDE SEQUENCE [LARGE SCALE GENOMIC DNA]</scope>
    <source>
        <strain evidence="9 10">FP15055 ss-10</strain>
    </source>
</reference>
<evidence type="ECO:0000259" key="8">
    <source>
        <dbReference type="Pfam" id="PF00890"/>
    </source>
</evidence>
<proteinExistence type="inferred from homology"/>
<keyword evidence="3 6" id="KW-0274">FAD</keyword>
<keyword evidence="7" id="KW-0812">Transmembrane</keyword>
<feature type="domain" description="FAD-dependent oxidoreductase 2 FAD-binding" evidence="8">
    <location>
        <begin position="35"/>
        <end position="471"/>
    </location>
</feature>
<dbReference type="PANTHER" id="PTHR43400:SF12">
    <property type="entry name" value="FUMARATE REDUCTASE"/>
    <property type="match status" value="1"/>
</dbReference>
<sequence>MPLPRRSRVVSFLFIAILAYIGVLVKRKFMSPPRVIVVGGGLAGLSAAHTVLQNGASVLLLDKMKSLGGNSVKASSGINGAGTPAQAAKSIVDSVDDFIKDTTASAGSLARPNLISALASNSASSLEWLGQLGIDLSQVTRLGGHTIPRTHRGNGGPPGWAITSALFKKLDTEEKATVVKSATVTKLLEADGKVVGVEYAVDGSVQRAEGPVILATGGYAADFSSSGFLSQYRPELLSVPTTNGGHATGDGLKLSVALSTPAALVDMDQIQVHPTGFVDPSDTSSQTKFLAAEALRGVGGILLNGTGERFVNEVERRDFVTARMQEVIAAGHGPVRLVLNKDAADELAAHIGFYVSKGLMQRVEGIKELASVTGLDESTLSKTFEAHLRYANKEEADPFGKVYFSNPKFDSNGQFLVATMTPVVHYTMGGLSVDELARVLHADGTPISGLYAGGEVIGGVHGQNRLGGSSLLEAVVFGRLAGHAAVEGK</sequence>
<dbReference type="GO" id="GO:0016156">
    <property type="term" value="F:fumarate reductase (NADH) activity"/>
    <property type="evidence" value="ECO:0007669"/>
    <property type="project" value="UniProtKB-EC"/>
</dbReference>
<dbReference type="InterPro" id="IPR003953">
    <property type="entry name" value="FAD-dep_OxRdtase_2_FAD-bd"/>
</dbReference>